<comment type="caution">
    <text evidence="1">The sequence shown here is derived from an EMBL/GenBank/DDBJ whole genome shotgun (WGS) entry which is preliminary data.</text>
</comment>
<protein>
    <submittedName>
        <fullName evidence="1">Uncharacterized protein</fullName>
    </submittedName>
</protein>
<gene>
    <name evidence="1" type="ORF">PMAYCL1PPCAC_15378</name>
</gene>
<feature type="non-terminal residue" evidence="1">
    <location>
        <position position="1"/>
    </location>
</feature>
<organism evidence="1 2">
    <name type="scientific">Pristionchus mayeri</name>
    <dbReference type="NCBI Taxonomy" id="1317129"/>
    <lineage>
        <taxon>Eukaryota</taxon>
        <taxon>Metazoa</taxon>
        <taxon>Ecdysozoa</taxon>
        <taxon>Nematoda</taxon>
        <taxon>Chromadorea</taxon>
        <taxon>Rhabditida</taxon>
        <taxon>Rhabditina</taxon>
        <taxon>Diplogasteromorpha</taxon>
        <taxon>Diplogasteroidea</taxon>
        <taxon>Neodiplogasteridae</taxon>
        <taxon>Pristionchus</taxon>
    </lineage>
</organism>
<name>A0AAN5CIR1_9BILA</name>
<dbReference type="EMBL" id="BTRK01000004">
    <property type="protein sequence ID" value="GMR45183.1"/>
    <property type="molecule type" value="Genomic_DNA"/>
</dbReference>
<dbReference type="Proteomes" id="UP001328107">
    <property type="component" value="Unassembled WGS sequence"/>
</dbReference>
<evidence type="ECO:0000313" key="2">
    <source>
        <dbReference type="Proteomes" id="UP001328107"/>
    </source>
</evidence>
<proteinExistence type="predicted"/>
<evidence type="ECO:0000313" key="1">
    <source>
        <dbReference type="EMBL" id="GMR45183.1"/>
    </source>
</evidence>
<reference evidence="2" key="1">
    <citation type="submission" date="2022-10" db="EMBL/GenBank/DDBJ databases">
        <title>Genome assembly of Pristionchus species.</title>
        <authorList>
            <person name="Yoshida K."/>
            <person name="Sommer R.J."/>
        </authorList>
    </citation>
    <scope>NUCLEOTIDE SEQUENCE [LARGE SCALE GENOMIC DNA]</scope>
    <source>
        <strain evidence="2">RS5460</strain>
    </source>
</reference>
<keyword evidence="2" id="KW-1185">Reference proteome</keyword>
<sequence length="144" mass="16295">NVVCSLYSSIVADFHAGRLNEADNYFAPEEIPVLLGSNSSILWQPSALDSLITVCSDHSLVGLFYETDIYGFFATTLTEDCFLSKIHPSRIRLPPGESTDIVWLTHSIQEGDWYYYAISRQNPRAVMERINWALLTVFTQDNVN</sequence>
<accession>A0AAN5CIR1</accession>
<dbReference type="AlphaFoldDB" id="A0AAN5CIR1"/>